<accession>A0A0A9HM69</accession>
<name>A0A0A9HM69_ARUDO</name>
<reference evidence="1" key="1">
    <citation type="submission" date="2014-09" db="EMBL/GenBank/DDBJ databases">
        <authorList>
            <person name="Magalhaes I.L.F."/>
            <person name="Oliveira U."/>
            <person name="Santos F.R."/>
            <person name="Vidigal T.H.D.A."/>
            <person name="Brescovit A.D."/>
            <person name="Santos A.J."/>
        </authorList>
    </citation>
    <scope>NUCLEOTIDE SEQUENCE</scope>
    <source>
        <tissue evidence="1">Shoot tissue taken approximately 20 cm above the soil surface</tissue>
    </source>
</reference>
<proteinExistence type="predicted"/>
<dbReference type="AlphaFoldDB" id="A0A0A9HM69"/>
<evidence type="ECO:0000313" key="1">
    <source>
        <dbReference type="EMBL" id="JAE36939.1"/>
    </source>
</evidence>
<sequence length="90" mass="10725">MGYYTNTLNPNVMYCIDLLILHDLRKMEQKDEVRMLSKQKCQTHIQKSHGFFKAMVINKSMEISFIVFDLIHKITSICRSIWIHIFVPFC</sequence>
<dbReference type="EMBL" id="GBRH01160957">
    <property type="protein sequence ID" value="JAE36939.1"/>
    <property type="molecule type" value="Transcribed_RNA"/>
</dbReference>
<protein>
    <submittedName>
        <fullName evidence="1">Uncharacterized protein</fullName>
    </submittedName>
</protein>
<organism evidence="1">
    <name type="scientific">Arundo donax</name>
    <name type="common">Giant reed</name>
    <name type="synonym">Donax arundinaceus</name>
    <dbReference type="NCBI Taxonomy" id="35708"/>
    <lineage>
        <taxon>Eukaryota</taxon>
        <taxon>Viridiplantae</taxon>
        <taxon>Streptophyta</taxon>
        <taxon>Embryophyta</taxon>
        <taxon>Tracheophyta</taxon>
        <taxon>Spermatophyta</taxon>
        <taxon>Magnoliopsida</taxon>
        <taxon>Liliopsida</taxon>
        <taxon>Poales</taxon>
        <taxon>Poaceae</taxon>
        <taxon>PACMAD clade</taxon>
        <taxon>Arundinoideae</taxon>
        <taxon>Arundineae</taxon>
        <taxon>Arundo</taxon>
    </lineage>
</organism>
<reference evidence="1" key="2">
    <citation type="journal article" date="2015" name="Data Brief">
        <title>Shoot transcriptome of the giant reed, Arundo donax.</title>
        <authorList>
            <person name="Barrero R.A."/>
            <person name="Guerrero F.D."/>
            <person name="Moolhuijzen P."/>
            <person name="Goolsby J.A."/>
            <person name="Tidwell J."/>
            <person name="Bellgard S.E."/>
            <person name="Bellgard M.I."/>
        </authorList>
    </citation>
    <scope>NUCLEOTIDE SEQUENCE</scope>
    <source>
        <tissue evidence="1">Shoot tissue taken approximately 20 cm above the soil surface</tissue>
    </source>
</reference>